<gene>
    <name evidence="7" type="primary">ytvI</name>
    <name evidence="7" type="ORF">H8S17_11235</name>
</gene>
<evidence type="ECO:0000313" key="7">
    <source>
        <dbReference type="EMBL" id="MBC5714764.1"/>
    </source>
</evidence>
<comment type="subcellular location">
    <subcellularLocation>
        <location evidence="1">Membrane</location>
        <topology evidence="1">Multi-pass membrane protein</topology>
    </subcellularLocation>
</comment>
<feature type="transmembrane region" description="Helical" evidence="6">
    <location>
        <begin position="7"/>
        <end position="28"/>
    </location>
</feature>
<dbReference type="EMBL" id="JACOPH010000010">
    <property type="protein sequence ID" value="MBC5714764.1"/>
    <property type="molecule type" value="Genomic_DNA"/>
</dbReference>
<evidence type="ECO:0000256" key="5">
    <source>
        <dbReference type="ARBA" id="ARBA00023136"/>
    </source>
</evidence>
<keyword evidence="3 6" id="KW-0812">Transmembrane</keyword>
<dbReference type="Proteomes" id="UP000606720">
    <property type="component" value="Unassembled WGS sequence"/>
</dbReference>
<organism evidence="7 8">
    <name type="scientific">Roseburia zhanii</name>
    <dbReference type="NCBI Taxonomy" id="2763064"/>
    <lineage>
        <taxon>Bacteria</taxon>
        <taxon>Bacillati</taxon>
        <taxon>Bacillota</taxon>
        <taxon>Clostridia</taxon>
        <taxon>Lachnospirales</taxon>
        <taxon>Lachnospiraceae</taxon>
        <taxon>Roseburia</taxon>
    </lineage>
</organism>
<dbReference type="GO" id="GO:0055085">
    <property type="term" value="P:transmembrane transport"/>
    <property type="evidence" value="ECO:0007669"/>
    <property type="project" value="TreeGrafter"/>
</dbReference>
<sequence>MKQSTKYWKIFCNLAYAAVLLLAAVFLLPRVLVFFMPFVVGFILSLIANPMVRFLENKIKMKRKYGTVLIIIAVIAVIVLLCYGAGAALVAGLKGFFDYLPTMTVNAQSEITSAIDGVQNAIDKIPFLHNVDIREWGVELKNVFGSLVSGGDSPTIMALSGFAKSIPNVLVSVVMGLLATYFFIADRDKLAELITAHLPESFRKKTMQMYSQILTAVGGYFKAQFKIMIVIYVVITVGLVLLKVDYAWLIGFGIAFLDMLPVFGTGTVLVPWAAVKLFSGAYGTAAGMIVLYVVSLLVHQLIQPKLIGESVGMNPFAALFFMYIGYQFAGVLGMIIAVPVGMLLINFYKAGAFDTLVWCIKEIVGDFNKFRKVK</sequence>
<feature type="transmembrane region" description="Helical" evidence="6">
    <location>
        <begin position="318"/>
        <end position="345"/>
    </location>
</feature>
<evidence type="ECO:0000256" key="2">
    <source>
        <dbReference type="ARBA" id="ARBA00009773"/>
    </source>
</evidence>
<comment type="caution">
    <text evidence="7">The sequence shown here is derived from an EMBL/GenBank/DDBJ whole genome shotgun (WGS) entry which is preliminary data.</text>
</comment>
<keyword evidence="8" id="KW-1185">Reference proteome</keyword>
<feature type="transmembrane region" description="Helical" evidence="6">
    <location>
        <begin position="165"/>
        <end position="184"/>
    </location>
</feature>
<evidence type="ECO:0000313" key="8">
    <source>
        <dbReference type="Proteomes" id="UP000606720"/>
    </source>
</evidence>
<feature type="transmembrane region" description="Helical" evidence="6">
    <location>
        <begin position="277"/>
        <end position="298"/>
    </location>
</feature>
<dbReference type="InterPro" id="IPR002549">
    <property type="entry name" value="AI-2E-like"/>
</dbReference>
<dbReference type="GO" id="GO:0016020">
    <property type="term" value="C:membrane"/>
    <property type="evidence" value="ECO:0007669"/>
    <property type="project" value="UniProtKB-SubCell"/>
</dbReference>
<dbReference type="NCBIfam" id="TIGR02872">
    <property type="entry name" value="spore_ytvI"/>
    <property type="match status" value="1"/>
</dbReference>
<evidence type="ECO:0000256" key="1">
    <source>
        <dbReference type="ARBA" id="ARBA00004141"/>
    </source>
</evidence>
<dbReference type="PANTHER" id="PTHR21716">
    <property type="entry name" value="TRANSMEMBRANE PROTEIN"/>
    <property type="match status" value="1"/>
</dbReference>
<evidence type="ECO:0000256" key="4">
    <source>
        <dbReference type="ARBA" id="ARBA00022989"/>
    </source>
</evidence>
<feature type="transmembrane region" description="Helical" evidence="6">
    <location>
        <begin position="246"/>
        <end position="270"/>
    </location>
</feature>
<feature type="transmembrane region" description="Helical" evidence="6">
    <location>
        <begin position="34"/>
        <end position="55"/>
    </location>
</feature>
<feature type="transmembrane region" description="Helical" evidence="6">
    <location>
        <begin position="213"/>
        <end position="240"/>
    </location>
</feature>
<keyword evidence="4 6" id="KW-1133">Transmembrane helix</keyword>
<comment type="similarity">
    <text evidence="2">Belongs to the autoinducer-2 exporter (AI-2E) (TC 2.A.86) family.</text>
</comment>
<dbReference type="PANTHER" id="PTHR21716:SF68">
    <property type="entry name" value="TRANSPORT PROTEIN YTVI-RELATED"/>
    <property type="match status" value="1"/>
</dbReference>
<reference evidence="7" key="1">
    <citation type="submission" date="2020-08" db="EMBL/GenBank/DDBJ databases">
        <title>Genome public.</title>
        <authorList>
            <person name="Liu C."/>
            <person name="Sun Q."/>
        </authorList>
    </citation>
    <scope>NUCLEOTIDE SEQUENCE</scope>
    <source>
        <strain evidence="7">BX1005</strain>
    </source>
</reference>
<dbReference type="AlphaFoldDB" id="A0A923LPK1"/>
<evidence type="ECO:0000256" key="6">
    <source>
        <dbReference type="SAM" id="Phobius"/>
    </source>
</evidence>
<name>A0A923LPK1_9FIRM</name>
<dbReference type="RefSeq" id="WP_186867383.1">
    <property type="nucleotide sequence ID" value="NZ_JACOPH010000010.1"/>
</dbReference>
<protein>
    <submittedName>
        <fullName evidence="7">Sporulation integral membrane protein YtvI</fullName>
    </submittedName>
</protein>
<dbReference type="Pfam" id="PF01594">
    <property type="entry name" value="AI-2E_transport"/>
    <property type="match status" value="1"/>
</dbReference>
<dbReference type="InterPro" id="IPR014227">
    <property type="entry name" value="YtvI-like"/>
</dbReference>
<evidence type="ECO:0000256" key="3">
    <source>
        <dbReference type="ARBA" id="ARBA00022692"/>
    </source>
</evidence>
<feature type="transmembrane region" description="Helical" evidence="6">
    <location>
        <begin position="67"/>
        <end position="93"/>
    </location>
</feature>
<proteinExistence type="inferred from homology"/>
<accession>A0A923LPK1</accession>
<keyword evidence="5 6" id="KW-0472">Membrane</keyword>